<keyword evidence="8" id="KW-1185">Reference proteome</keyword>
<gene>
    <name evidence="7" type="ORF">NQ317_014552</name>
</gene>
<feature type="compositionally biased region" description="Polar residues" evidence="4">
    <location>
        <begin position="506"/>
        <end position="516"/>
    </location>
</feature>
<comment type="caution">
    <text evidence="7">The sequence shown here is derived from an EMBL/GenBank/DDBJ whole genome shotgun (WGS) entry which is preliminary data.</text>
</comment>
<organism evidence="7 8">
    <name type="scientific">Molorchus minor</name>
    <dbReference type="NCBI Taxonomy" id="1323400"/>
    <lineage>
        <taxon>Eukaryota</taxon>
        <taxon>Metazoa</taxon>
        <taxon>Ecdysozoa</taxon>
        <taxon>Arthropoda</taxon>
        <taxon>Hexapoda</taxon>
        <taxon>Insecta</taxon>
        <taxon>Pterygota</taxon>
        <taxon>Neoptera</taxon>
        <taxon>Endopterygota</taxon>
        <taxon>Coleoptera</taxon>
        <taxon>Polyphaga</taxon>
        <taxon>Cucujiformia</taxon>
        <taxon>Chrysomeloidea</taxon>
        <taxon>Cerambycidae</taxon>
        <taxon>Lamiinae</taxon>
        <taxon>Monochamini</taxon>
        <taxon>Molorchus</taxon>
    </lineage>
</organism>
<feature type="domain" description="PIH1D1/2/3 CS-like" evidence="6">
    <location>
        <begin position="183"/>
        <end position="281"/>
    </location>
</feature>
<dbReference type="InterPro" id="IPR041442">
    <property type="entry name" value="PIH1D1/2/3_CS-like"/>
</dbReference>
<dbReference type="PANTHER" id="PTHR22997">
    <property type="entry name" value="PIH1 DOMAIN-CONTAINING PROTEIN 1"/>
    <property type="match status" value="1"/>
</dbReference>
<reference evidence="7" key="1">
    <citation type="journal article" date="2023" name="Insect Mol. Biol.">
        <title>Genome sequencing provides insights into the evolution of gene families encoding plant cell wall-degrading enzymes in longhorned beetles.</title>
        <authorList>
            <person name="Shin N.R."/>
            <person name="Okamura Y."/>
            <person name="Kirsch R."/>
            <person name="Pauchet Y."/>
        </authorList>
    </citation>
    <scope>NUCLEOTIDE SEQUENCE</scope>
    <source>
        <strain evidence="7">MMC_N1</strain>
    </source>
</reference>
<dbReference type="InterPro" id="IPR012981">
    <property type="entry name" value="PIH1_N"/>
</dbReference>
<comment type="function">
    <text evidence="3">Required for cytoplasmic pre-assembly of axonemal dyneins, thereby playing a central role in motility in cilia and flagella. Involved in pre-assembly of dynein arm complexes in the cytoplasm before intraflagellar transport loads them for the ciliary compartment.</text>
</comment>
<keyword evidence="1 3" id="KW-0963">Cytoplasm</keyword>
<sequence>MEHTFDKLKELDLSRDEVERIGEALKKPEFRKLLTDYVEELQDPENKKIYEEEITQLEKERVKEGAKGLSWSLPHSLSPPRDDLDNKHVGCQVFDIVFHPDTLHLAEKNNAFRTMVNNTALEAVETILYENLLKLNHLSGHLKRRRCTIKYFNMPKATTRHRKNLRRHLKKRTLKTSQTTPPPKYAIKHRSHIDIQEFTDHKESKMNAAIPKELIVEINLPLLKSSSNITLDVTEKTVQLVSEKPAKYKLSLTLPYIVNEAAGNAKFVKDLKKLVIVLPVKRNTKLLLIDRNDSGVESDHLSPGSPDSDEEVFSHNQLVSEIKPVHKPSETPCEVHGKLLEKSIDFRTKFLDQSMQYILPEFTCHVFENIIAFTLNVKNVDQNSVGKLIDNAGSSIHVKFTSIGTSFYPSYYAFFVKLPSHKIDVENTTVEVWDNNVILQVSVQTSGKALESYLYGIHEENVTEKYVEEPEIIHQTFETENLNAGKLEEKTEEPSEEQPQIPEQPTSDSGSNSSNEDPNEDPPEKKQSRAIDICGTSYESSGDELSCSSYSPRKNKGILKRLSCKRFSIGRSISESSLDDMICSSLENCHTSLDSVIPEDGEVSASLKKTVRFNDVVTRQLFRSNSSILGQKKKNQRKAKNKKRAHDRRHSESEASENDDKKEGDLKDCKDNNEQRDITCDKKEDVDIFHLDIDN</sequence>
<dbReference type="PANTHER" id="PTHR22997:SF3">
    <property type="entry name" value="PROTEIN KINTOUN"/>
    <property type="match status" value="1"/>
</dbReference>
<evidence type="ECO:0000259" key="6">
    <source>
        <dbReference type="Pfam" id="PF18201"/>
    </source>
</evidence>
<evidence type="ECO:0000256" key="3">
    <source>
        <dbReference type="HAMAP-Rule" id="MF_03069"/>
    </source>
</evidence>
<accession>A0ABQ9JIX0</accession>
<evidence type="ECO:0000256" key="1">
    <source>
        <dbReference type="ARBA" id="ARBA00022490"/>
    </source>
</evidence>
<protein>
    <recommendedName>
        <fullName evidence="3">Protein kintoun</fullName>
    </recommendedName>
    <alternativeName>
        <fullName evidence="3">Dynein assembly factor 2, axonemal homolog</fullName>
    </alternativeName>
</protein>
<feature type="domain" description="PIH1 N-terminal" evidence="5">
    <location>
        <begin position="64"/>
        <end position="131"/>
    </location>
</feature>
<dbReference type="Pfam" id="PF18201">
    <property type="entry name" value="PIH1_CS"/>
    <property type="match status" value="1"/>
</dbReference>
<evidence type="ECO:0000256" key="2">
    <source>
        <dbReference type="ARBA" id="ARBA00024190"/>
    </source>
</evidence>
<dbReference type="Pfam" id="PF08190">
    <property type="entry name" value="PIH1"/>
    <property type="match status" value="1"/>
</dbReference>
<evidence type="ECO:0000259" key="5">
    <source>
        <dbReference type="Pfam" id="PF08190"/>
    </source>
</evidence>
<dbReference type="InterPro" id="IPR050734">
    <property type="entry name" value="PIH1/Kintoun_subfamily"/>
</dbReference>
<feature type="region of interest" description="Disordered" evidence="4">
    <location>
        <begin position="477"/>
        <end position="530"/>
    </location>
</feature>
<name>A0ABQ9JIX0_9CUCU</name>
<dbReference type="HAMAP" id="MF_03069">
    <property type="entry name" value="Kintoun"/>
    <property type="match status" value="1"/>
</dbReference>
<dbReference type="InterPro" id="IPR034727">
    <property type="entry name" value="Kintoun"/>
</dbReference>
<comment type="similarity">
    <text evidence="3">Belongs to the PIH1 family. Kintoun subfamily.</text>
</comment>
<comment type="subcellular location">
    <subcellularLocation>
        <location evidence="3">Cytoplasm</location>
    </subcellularLocation>
    <subcellularLocation>
        <location evidence="2">Dynein axonemal particle</location>
    </subcellularLocation>
</comment>
<feature type="compositionally biased region" description="Basic residues" evidence="4">
    <location>
        <begin position="631"/>
        <end position="648"/>
    </location>
</feature>
<dbReference type="Proteomes" id="UP001162164">
    <property type="component" value="Unassembled WGS sequence"/>
</dbReference>
<feature type="region of interest" description="Disordered" evidence="4">
    <location>
        <begin position="627"/>
        <end position="674"/>
    </location>
</feature>
<dbReference type="EMBL" id="JAPWTJ010000541">
    <property type="protein sequence ID" value="KAJ8977465.1"/>
    <property type="molecule type" value="Genomic_DNA"/>
</dbReference>
<evidence type="ECO:0000313" key="7">
    <source>
        <dbReference type="EMBL" id="KAJ8977465.1"/>
    </source>
</evidence>
<evidence type="ECO:0000313" key="8">
    <source>
        <dbReference type="Proteomes" id="UP001162164"/>
    </source>
</evidence>
<feature type="compositionally biased region" description="Basic and acidic residues" evidence="4">
    <location>
        <begin position="649"/>
        <end position="674"/>
    </location>
</feature>
<evidence type="ECO:0000256" key="4">
    <source>
        <dbReference type="SAM" id="MobiDB-lite"/>
    </source>
</evidence>
<proteinExistence type="inferred from homology"/>